<protein>
    <submittedName>
        <fullName evidence="1">Mitochondrial protein</fullName>
    </submittedName>
</protein>
<reference evidence="1" key="2">
    <citation type="journal article" date="2024" name="Plant">
        <title>Genomic evolution and insights into agronomic trait innovations of Sesamum species.</title>
        <authorList>
            <person name="Miao H."/>
            <person name="Wang L."/>
            <person name="Qu L."/>
            <person name="Liu H."/>
            <person name="Sun Y."/>
            <person name="Le M."/>
            <person name="Wang Q."/>
            <person name="Wei S."/>
            <person name="Zheng Y."/>
            <person name="Lin W."/>
            <person name="Duan Y."/>
            <person name="Cao H."/>
            <person name="Xiong S."/>
            <person name="Wang X."/>
            <person name="Wei L."/>
            <person name="Li C."/>
            <person name="Ma Q."/>
            <person name="Ju M."/>
            <person name="Zhao R."/>
            <person name="Li G."/>
            <person name="Mu C."/>
            <person name="Tian Q."/>
            <person name="Mei H."/>
            <person name="Zhang T."/>
            <person name="Gao T."/>
            <person name="Zhang H."/>
        </authorList>
    </citation>
    <scope>NUCLEOTIDE SEQUENCE</scope>
    <source>
        <strain evidence="1">G02</strain>
    </source>
</reference>
<dbReference type="AlphaFoldDB" id="A0AAW2W052"/>
<feature type="non-terminal residue" evidence="1">
    <location>
        <position position="66"/>
    </location>
</feature>
<dbReference type="EMBL" id="JACGWJ010000002">
    <property type="protein sequence ID" value="KAL0434977.1"/>
    <property type="molecule type" value="Genomic_DNA"/>
</dbReference>
<proteinExistence type="predicted"/>
<organism evidence="1">
    <name type="scientific">Sesamum radiatum</name>
    <name type="common">Black benniseed</name>
    <dbReference type="NCBI Taxonomy" id="300843"/>
    <lineage>
        <taxon>Eukaryota</taxon>
        <taxon>Viridiplantae</taxon>
        <taxon>Streptophyta</taxon>
        <taxon>Embryophyta</taxon>
        <taxon>Tracheophyta</taxon>
        <taxon>Spermatophyta</taxon>
        <taxon>Magnoliopsida</taxon>
        <taxon>eudicotyledons</taxon>
        <taxon>Gunneridae</taxon>
        <taxon>Pentapetalae</taxon>
        <taxon>asterids</taxon>
        <taxon>lamiids</taxon>
        <taxon>Lamiales</taxon>
        <taxon>Pedaliaceae</taxon>
        <taxon>Sesamum</taxon>
    </lineage>
</organism>
<gene>
    <name evidence="1" type="ORF">Sradi_0205600</name>
</gene>
<evidence type="ECO:0000313" key="1">
    <source>
        <dbReference type="EMBL" id="KAL0434977.1"/>
    </source>
</evidence>
<accession>A0AAW2W052</accession>
<name>A0AAW2W052_SESRA</name>
<comment type="caution">
    <text evidence="1">The sequence shown here is derived from an EMBL/GenBank/DDBJ whole genome shotgun (WGS) entry which is preliminary data.</text>
</comment>
<sequence length="66" mass="7486">MSCVLTISFSLMLDGSNFGFLRPKRGLRQGDPLSPYLFLICVKVFSHLVQQEEARGVLQWLVVSRT</sequence>
<reference evidence="1" key="1">
    <citation type="submission" date="2020-06" db="EMBL/GenBank/DDBJ databases">
        <authorList>
            <person name="Li T."/>
            <person name="Hu X."/>
            <person name="Zhang T."/>
            <person name="Song X."/>
            <person name="Zhang H."/>
            <person name="Dai N."/>
            <person name="Sheng W."/>
            <person name="Hou X."/>
            <person name="Wei L."/>
        </authorList>
    </citation>
    <scope>NUCLEOTIDE SEQUENCE</scope>
    <source>
        <strain evidence="1">G02</strain>
        <tissue evidence="1">Leaf</tissue>
    </source>
</reference>